<dbReference type="InterPro" id="IPR011701">
    <property type="entry name" value="MFS"/>
</dbReference>
<evidence type="ECO:0000256" key="5">
    <source>
        <dbReference type="ARBA" id="ARBA00023136"/>
    </source>
</evidence>
<reference evidence="8 9" key="1">
    <citation type="submission" date="2019-10" db="EMBL/GenBank/DDBJ databases">
        <title>Nonomuraea sp. nov., isolated from Phyllanthus amarus.</title>
        <authorList>
            <person name="Klykleung N."/>
            <person name="Tanasupawat S."/>
        </authorList>
    </citation>
    <scope>NUCLEOTIDE SEQUENCE [LARGE SCALE GENOMIC DNA]</scope>
    <source>
        <strain evidence="8 9">CR1-09</strain>
    </source>
</reference>
<evidence type="ECO:0000313" key="8">
    <source>
        <dbReference type="EMBL" id="KAB8182834.1"/>
    </source>
</evidence>
<keyword evidence="5 6" id="KW-0472">Membrane</keyword>
<feature type="transmembrane region" description="Helical" evidence="6">
    <location>
        <begin position="330"/>
        <end position="349"/>
    </location>
</feature>
<dbReference type="InterPro" id="IPR036259">
    <property type="entry name" value="MFS_trans_sf"/>
</dbReference>
<dbReference type="RefSeq" id="WP_139576677.1">
    <property type="nucleotide sequence ID" value="NZ_VDMA02000012.1"/>
</dbReference>
<gene>
    <name evidence="8" type="ORF">FH610_022905</name>
</gene>
<feature type="domain" description="Major facilitator superfamily (MFS) profile" evidence="7">
    <location>
        <begin position="22"/>
        <end position="425"/>
    </location>
</feature>
<dbReference type="InterPro" id="IPR020846">
    <property type="entry name" value="MFS_dom"/>
</dbReference>
<feature type="transmembrane region" description="Helical" evidence="6">
    <location>
        <begin position="237"/>
        <end position="257"/>
    </location>
</feature>
<evidence type="ECO:0000256" key="4">
    <source>
        <dbReference type="ARBA" id="ARBA00022989"/>
    </source>
</evidence>
<keyword evidence="4 6" id="KW-1133">Transmembrane helix</keyword>
<feature type="transmembrane region" description="Helical" evidence="6">
    <location>
        <begin position="263"/>
        <end position="292"/>
    </location>
</feature>
<organism evidence="8 9">
    <name type="scientific">Microbispora catharanthi</name>
    <dbReference type="NCBI Taxonomy" id="1712871"/>
    <lineage>
        <taxon>Bacteria</taxon>
        <taxon>Bacillati</taxon>
        <taxon>Actinomycetota</taxon>
        <taxon>Actinomycetes</taxon>
        <taxon>Streptosporangiales</taxon>
        <taxon>Streptosporangiaceae</taxon>
        <taxon>Microbispora</taxon>
    </lineage>
</organism>
<dbReference type="EMBL" id="VDMA02000012">
    <property type="protein sequence ID" value="KAB8182834.1"/>
    <property type="molecule type" value="Genomic_DNA"/>
</dbReference>
<evidence type="ECO:0000256" key="1">
    <source>
        <dbReference type="ARBA" id="ARBA00004651"/>
    </source>
</evidence>
<feature type="transmembrane region" description="Helical" evidence="6">
    <location>
        <begin position="398"/>
        <end position="419"/>
    </location>
</feature>
<dbReference type="PANTHER" id="PTHR43124:SF3">
    <property type="entry name" value="CHLORAMPHENICOL EFFLUX PUMP RV0191"/>
    <property type="match status" value="1"/>
</dbReference>
<dbReference type="AlphaFoldDB" id="A0A5N6BQX0"/>
<feature type="transmembrane region" description="Helical" evidence="6">
    <location>
        <begin position="113"/>
        <end position="134"/>
    </location>
</feature>
<dbReference type="PROSITE" id="PS50850">
    <property type="entry name" value="MFS"/>
    <property type="match status" value="1"/>
</dbReference>
<dbReference type="Pfam" id="PF07690">
    <property type="entry name" value="MFS_1"/>
    <property type="match status" value="1"/>
</dbReference>
<feature type="transmembrane region" description="Helical" evidence="6">
    <location>
        <begin position="88"/>
        <end position="107"/>
    </location>
</feature>
<dbReference type="CDD" id="cd06174">
    <property type="entry name" value="MFS"/>
    <property type="match status" value="1"/>
</dbReference>
<protein>
    <submittedName>
        <fullName evidence="8">MFS transporter</fullName>
    </submittedName>
</protein>
<keyword evidence="9" id="KW-1185">Reference proteome</keyword>
<keyword evidence="3 6" id="KW-0812">Transmembrane</keyword>
<feature type="transmembrane region" description="Helical" evidence="6">
    <location>
        <begin position="21"/>
        <end position="43"/>
    </location>
</feature>
<dbReference type="GO" id="GO:0022857">
    <property type="term" value="F:transmembrane transporter activity"/>
    <property type="evidence" value="ECO:0007669"/>
    <property type="project" value="InterPro"/>
</dbReference>
<dbReference type="Gene3D" id="1.20.1250.20">
    <property type="entry name" value="MFS general substrate transporter like domains"/>
    <property type="match status" value="2"/>
</dbReference>
<dbReference type="SUPFAM" id="SSF103473">
    <property type="entry name" value="MFS general substrate transporter"/>
    <property type="match status" value="1"/>
</dbReference>
<evidence type="ECO:0000256" key="2">
    <source>
        <dbReference type="ARBA" id="ARBA00022475"/>
    </source>
</evidence>
<evidence type="ECO:0000256" key="3">
    <source>
        <dbReference type="ARBA" id="ARBA00022692"/>
    </source>
</evidence>
<name>A0A5N6BQX0_9ACTN</name>
<sequence>MSMGLSYVRELDEYPTGARRMKILTMAVLAVLIGSYEAQIAPVVPLLLKDLDMSLATYGAVSGAAAVAGAIASALGGRLTDRIGRVRLLVPLMLLTAVCCFAMTLVHSSRDLLIARIVLAFVDGVAMASTAPLVRDFSPRLGRAQAFGFWTWGPVGANFLAAAVAGWTLPIFDDSWRSQFVIMGCFSLVISIVIAFNIADLSPELRAQIQHTERQASDVVDLTRPARATSLFVRRNIWAHVVGISLWLVLYITLTLFGQTMLVGALGITAAEASTIMACFWSLNLITLIVAGRLSDRTQLRKPFTLGGTVAAVLVTAYLASLLGGQDVSSGMLMIVGALLGGSLGIAYGPWMANYSEDAEDVDPRLQGTAWGLFGFLTKAIAVVGLLVIPHVVEATSWQTWLVVSLVCLALFAPAVFLFHGPWRRERAEAVDGQEARVAVAE</sequence>
<dbReference type="GO" id="GO:0005886">
    <property type="term" value="C:plasma membrane"/>
    <property type="evidence" value="ECO:0007669"/>
    <property type="project" value="UniProtKB-SubCell"/>
</dbReference>
<evidence type="ECO:0000259" key="7">
    <source>
        <dbReference type="PROSITE" id="PS50850"/>
    </source>
</evidence>
<dbReference type="PANTHER" id="PTHR43124">
    <property type="entry name" value="PURINE EFFLUX PUMP PBUE"/>
    <property type="match status" value="1"/>
</dbReference>
<feature type="transmembrane region" description="Helical" evidence="6">
    <location>
        <begin position="370"/>
        <end position="392"/>
    </location>
</feature>
<feature type="transmembrane region" description="Helical" evidence="6">
    <location>
        <begin position="55"/>
        <end position="76"/>
    </location>
</feature>
<feature type="transmembrane region" description="Helical" evidence="6">
    <location>
        <begin position="180"/>
        <end position="199"/>
    </location>
</feature>
<feature type="transmembrane region" description="Helical" evidence="6">
    <location>
        <begin position="304"/>
        <end position="324"/>
    </location>
</feature>
<evidence type="ECO:0000313" key="9">
    <source>
        <dbReference type="Proteomes" id="UP000313066"/>
    </source>
</evidence>
<proteinExistence type="predicted"/>
<keyword evidence="2" id="KW-1003">Cell membrane</keyword>
<feature type="transmembrane region" description="Helical" evidence="6">
    <location>
        <begin position="146"/>
        <end position="168"/>
    </location>
</feature>
<evidence type="ECO:0000256" key="6">
    <source>
        <dbReference type="SAM" id="Phobius"/>
    </source>
</evidence>
<dbReference type="Proteomes" id="UP000313066">
    <property type="component" value="Unassembled WGS sequence"/>
</dbReference>
<comment type="subcellular location">
    <subcellularLocation>
        <location evidence="1">Cell membrane</location>
        <topology evidence="1">Multi-pass membrane protein</topology>
    </subcellularLocation>
</comment>
<accession>A0A5N6BQX0</accession>
<dbReference type="InterPro" id="IPR050189">
    <property type="entry name" value="MFS_Efflux_Transporters"/>
</dbReference>
<comment type="caution">
    <text evidence="8">The sequence shown here is derived from an EMBL/GenBank/DDBJ whole genome shotgun (WGS) entry which is preliminary data.</text>
</comment>